<keyword evidence="3" id="KW-1185">Reference proteome</keyword>
<proteinExistence type="predicted"/>
<protein>
    <submittedName>
        <fullName evidence="2">Uncharacterized protein</fullName>
    </submittedName>
</protein>
<dbReference type="HOGENOM" id="CLU_1074309_0_0_1"/>
<feature type="region of interest" description="Disordered" evidence="1">
    <location>
        <begin position="169"/>
        <end position="246"/>
    </location>
</feature>
<name>A0A0C9V638_SPHS4</name>
<dbReference type="Proteomes" id="UP000054279">
    <property type="component" value="Unassembled WGS sequence"/>
</dbReference>
<organism evidence="2 3">
    <name type="scientific">Sphaerobolus stellatus (strain SS14)</name>
    <dbReference type="NCBI Taxonomy" id="990650"/>
    <lineage>
        <taxon>Eukaryota</taxon>
        <taxon>Fungi</taxon>
        <taxon>Dikarya</taxon>
        <taxon>Basidiomycota</taxon>
        <taxon>Agaricomycotina</taxon>
        <taxon>Agaricomycetes</taxon>
        <taxon>Phallomycetidae</taxon>
        <taxon>Geastrales</taxon>
        <taxon>Sphaerobolaceae</taxon>
        <taxon>Sphaerobolus</taxon>
    </lineage>
</organism>
<dbReference type="OrthoDB" id="3267892at2759"/>
<sequence length="259" mass="27361">MAVFHGIPAIYNFHHFKQAKRRTATSIMAGCFDPLPYSPSDFVKDTDSSSTTSSISHTESVSHAGATHSTESRKTTSKKSKGPSGEKGKKGNVVSVSVKVGDGKGKWKKQGKGEEKENTRSAVATGEPRGSIFPGAIYSAIISPLGAISNAKDARSAVGVFWYPHSSNISVSPAPPSLKRKRSSASCDDASARTKASSNKRSRLSEAPDAISRGSSQVFSSSVNPGSPPSSPNSSHIHIHPDEMDQDGEIILPKNIILT</sequence>
<feature type="compositionally biased region" description="Low complexity" evidence="1">
    <location>
        <begin position="212"/>
        <end position="225"/>
    </location>
</feature>
<feature type="compositionally biased region" description="Low complexity" evidence="1">
    <location>
        <begin position="91"/>
        <end position="100"/>
    </location>
</feature>
<dbReference type="EMBL" id="KN837172">
    <property type="protein sequence ID" value="KIJ37047.1"/>
    <property type="molecule type" value="Genomic_DNA"/>
</dbReference>
<evidence type="ECO:0000313" key="2">
    <source>
        <dbReference type="EMBL" id="KIJ37047.1"/>
    </source>
</evidence>
<evidence type="ECO:0000313" key="3">
    <source>
        <dbReference type="Proteomes" id="UP000054279"/>
    </source>
</evidence>
<feature type="region of interest" description="Disordered" evidence="1">
    <location>
        <begin position="43"/>
        <end position="129"/>
    </location>
</feature>
<feature type="compositionally biased region" description="Basic and acidic residues" evidence="1">
    <location>
        <begin position="101"/>
        <end position="119"/>
    </location>
</feature>
<feature type="compositionally biased region" description="Low complexity" evidence="1">
    <location>
        <begin position="48"/>
        <end position="62"/>
    </location>
</feature>
<dbReference type="AlphaFoldDB" id="A0A0C9V638"/>
<evidence type="ECO:0000256" key="1">
    <source>
        <dbReference type="SAM" id="MobiDB-lite"/>
    </source>
</evidence>
<gene>
    <name evidence="2" type="ORF">M422DRAFT_69469</name>
</gene>
<accession>A0A0C9V638</accession>
<reference evidence="2 3" key="1">
    <citation type="submission" date="2014-06" db="EMBL/GenBank/DDBJ databases">
        <title>Evolutionary Origins and Diversification of the Mycorrhizal Mutualists.</title>
        <authorList>
            <consortium name="DOE Joint Genome Institute"/>
            <consortium name="Mycorrhizal Genomics Consortium"/>
            <person name="Kohler A."/>
            <person name="Kuo A."/>
            <person name="Nagy L.G."/>
            <person name="Floudas D."/>
            <person name="Copeland A."/>
            <person name="Barry K.W."/>
            <person name="Cichocki N."/>
            <person name="Veneault-Fourrey C."/>
            <person name="LaButti K."/>
            <person name="Lindquist E.A."/>
            <person name="Lipzen A."/>
            <person name="Lundell T."/>
            <person name="Morin E."/>
            <person name="Murat C."/>
            <person name="Riley R."/>
            <person name="Ohm R."/>
            <person name="Sun H."/>
            <person name="Tunlid A."/>
            <person name="Henrissat B."/>
            <person name="Grigoriev I.V."/>
            <person name="Hibbett D.S."/>
            <person name="Martin F."/>
        </authorList>
    </citation>
    <scope>NUCLEOTIDE SEQUENCE [LARGE SCALE GENOMIC DNA]</scope>
    <source>
        <strain evidence="2 3">SS14</strain>
    </source>
</reference>